<dbReference type="GO" id="GO:0016829">
    <property type="term" value="F:lyase activity"/>
    <property type="evidence" value="ECO:0007669"/>
    <property type="project" value="UniProtKB-KW"/>
</dbReference>
<dbReference type="PIRSF" id="PIRSF006181">
    <property type="entry name" value="EbsC_YbaK"/>
    <property type="match status" value="1"/>
</dbReference>
<evidence type="ECO:0000259" key="5">
    <source>
        <dbReference type="Pfam" id="PF04073"/>
    </source>
</evidence>
<comment type="similarity">
    <text evidence="1 4">Belongs to the prolyl-tRNA editing family. YbaK/EbsC subfamily.</text>
</comment>
<dbReference type="Gene3D" id="3.90.960.10">
    <property type="entry name" value="YbaK/aminoacyl-tRNA synthetase-associated domain"/>
    <property type="match status" value="1"/>
</dbReference>
<evidence type="ECO:0000256" key="1">
    <source>
        <dbReference type="ARBA" id="ARBA00009798"/>
    </source>
</evidence>
<dbReference type="InterPro" id="IPR036754">
    <property type="entry name" value="YbaK/aa-tRNA-synt-asso_dom_sf"/>
</dbReference>
<dbReference type="CDD" id="cd00002">
    <property type="entry name" value="YbaK_deacylase"/>
    <property type="match status" value="1"/>
</dbReference>
<dbReference type="NCBIfam" id="TIGR00011">
    <property type="entry name" value="YbaK_EbsC"/>
    <property type="match status" value="1"/>
</dbReference>
<evidence type="ECO:0000256" key="4">
    <source>
        <dbReference type="PIRNR" id="PIRNR006181"/>
    </source>
</evidence>
<dbReference type="GO" id="GO:0006412">
    <property type="term" value="P:translation"/>
    <property type="evidence" value="ECO:0007669"/>
    <property type="project" value="UniProtKB-KW"/>
</dbReference>
<evidence type="ECO:0000256" key="3">
    <source>
        <dbReference type="ARBA" id="ARBA00023239"/>
    </source>
</evidence>
<protein>
    <recommendedName>
        <fullName evidence="4">Cys-tRNA(Pro)/Cys-tRNA(Cys) deacylase</fullName>
        <ecNumber evidence="4">4.2.-.-</ecNumber>
    </recommendedName>
</protein>
<keyword evidence="3 4" id="KW-0456">Lyase</keyword>
<sequence length="155" mass="16703">MTPAINLAKKQRITHTVHEYDHDASHSSYGLEAAEKLNIPEARIFKTLVVMVDGKELAVGVIPVSSMLSMKRLAKAAKGKKAVMASPVDVERSTGYVLGGVSPLGQKKRLKTVIDASAQEFSTIYVSAGRRGLEIKLTPDDLLTLVNGAFAKITQ</sequence>
<accession>A0A6S6TGY9</accession>
<evidence type="ECO:0000256" key="2">
    <source>
        <dbReference type="ARBA" id="ARBA00022917"/>
    </source>
</evidence>
<reference evidence="6" key="1">
    <citation type="submission" date="2020-01" db="EMBL/GenBank/DDBJ databases">
        <authorList>
            <person name="Meier V. D."/>
            <person name="Meier V D."/>
        </authorList>
    </citation>
    <scope>NUCLEOTIDE SEQUENCE</scope>
    <source>
        <strain evidence="6">HLG_WM_MAG_07</strain>
    </source>
</reference>
<name>A0A6S6TGY9_9GAMM</name>
<dbReference type="SUPFAM" id="SSF55826">
    <property type="entry name" value="YbaK/ProRS associated domain"/>
    <property type="match status" value="1"/>
</dbReference>
<dbReference type="InterPro" id="IPR004369">
    <property type="entry name" value="Prolyl-tRNA_editing_YbaK/EbsC"/>
</dbReference>
<dbReference type="EMBL" id="CACVAY010000086">
    <property type="protein sequence ID" value="CAA6818625.1"/>
    <property type="molecule type" value="Genomic_DNA"/>
</dbReference>
<dbReference type="Pfam" id="PF04073">
    <property type="entry name" value="tRNA_edit"/>
    <property type="match status" value="1"/>
</dbReference>
<feature type="domain" description="YbaK/aminoacyl-tRNA synthetase-associated" evidence="5">
    <location>
        <begin position="32"/>
        <end position="144"/>
    </location>
</feature>
<proteinExistence type="inferred from homology"/>
<dbReference type="AlphaFoldDB" id="A0A6S6TGY9"/>
<dbReference type="EC" id="4.2.-.-" evidence="4"/>
<evidence type="ECO:0000313" key="6">
    <source>
        <dbReference type="EMBL" id="CAA6818625.1"/>
    </source>
</evidence>
<gene>
    <name evidence="6" type="ORF">HELGO_WM17483</name>
</gene>
<organism evidence="6">
    <name type="scientific">uncultured Thiotrichaceae bacterium</name>
    <dbReference type="NCBI Taxonomy" id="298394"/>
    <lineage>
        <taxon>Bacteria</taxon>
        <taxon>Pseudomonadati</taxon>
        <taxon>Pseudomonadota</taxon>
        <taxon>Gammaproteobacteria</taxon>
        <taxon>Thiotrichales</taxon>
        <taxon>Thiotrichaceae</taxon>
        <taxon>environmental samples</taxon>
    </lineage>
</organism>
<dbReference type="GO" id="GO:0002161">
    <property type="term" value="F:aminoacyl-tRNA deacylase activity"/>
    <property type="evidence" value="ECO:0007669"/>
    <property type="project" value="InterPro"/>
</dbReference>
<dbReference type="InterPro" id="IPR007214">
    <property type="entry name" value="YbaK/aa-tRNA-synth-assoc-dom"/>
</dbReference>
<dbReference type="PANTHER" id="PTHR30411:SF0">
    <property type="entry name" value="CYS-TRNA(PRO)_CYS-TRNA(CYS) DEACYLASE YBAK"/>
    <property type="match status" value="1"/>
</dbReference>
<dbReference type="PANTHER" id="PTHR30411">
    <property type="entry name" value="CYTOPLASMIC PROTEIN"/>
    <property type="match status" value="1"/>
</dbReference>
<keyword evidence="2 4" id="KW-0648">Protein biosynthesis</keyword>